<accession>A0ABN8IP97</accession>
<dbReference type="Proteomes" id="UP000837857">
    <property type="component" value="Chromosome 3"/>
</dbReference>
<protein>
    <submittedName>
        <fullName evidence="2">Uncharacterized protein</fullName>
    </submittedName>
</protein>
<evidence type="ECO:0000313" key="3">
    <source>
        <dbReference type="Proteomes" id="UP000837857"/>
    </source>
</evidence>
<feature type="region of interest" description="Disordered" evidence="1">
    <location>
        <begin position="1"/>
        <end position="24"/>
    </location>
</feature>
<name>A0ABN8IP97_9NEOP</name>
<gene>
    <name evidence="2" type="ORF">IPOD504_LOCUS12153</name>
</gene>
<evidence type="ECO:0000256" key="1">
    <source>
        <dbReference type="SAM" id="MobiDB-lite"/>
    </source>
</evidence>
<reference evidence="2" key="1">
    <citation type="submission" date="2022-03" db="EMBL/GenBank/DDBJ databases">
        <authorList>
            <person name="Martin H S."/>
        </authorList>
    </citation>
    <scope>NUCLEOTIDE SEQUENCE</scope>
</reference>
<proteinExistence type="predicted"/>
<keyword evidence="3" id="KW-1185">Reference proteome</keyword>
<sequence>MGGDSRCRNGQTSGGGEPQGRRTWNLMEGSGSHQYLSEAQRVTPCGKSDEMRWRGFCLAPCTSLGRTKAVAGLRNAAVYGGGFAKGSALSPGPYPSCARRNRGPDTIFRVDAF</sequence>
<dbReference type="EMBL" id="OW152815">
    <property type="protein sequence ID" value="CAH2062752.1"/>
    <property type="molecule type" value="Genomic_DNA"/>
</dbReference>
<evidence type="ECO:0000313" key="2">
    <source>
        <dbReference type="EMBL" id="CAH2062752.1"/>
    </source>
</evidence>
<feature type="non-terminal residue" evidence="2">
    <location>
        <position position="1"/>
    </location>
</feature>
<organism evidence="2 3">
    <name type="scientific">Iphiclides podalirius</name>
    <name type="common">scarce swallowtail</name>
    <dbReference type="NCBI Taxonomy" id="110791"/>
    <lineage>
        <taxon>Eukaryota</taxon>
        <taxon>Metazoa</taxon>
        <taxon>Ecdysozoa</taxon>
        <taxon>Arthropoda</taxon>
        <taxon>Hexapoda</taxon>
        <taxon>Insecta</taxon>
        <taxon>Pterygota</taxon>
        <taxon>Neoptera</taxon>
        <taxon>Endopterygota</taxon>
        <taxon>Lepidoptera</taxon>
        <taxon>Glossata</taxon>
        <taxon>Ditrysia</taxon>
        <taxon>Papilionoidea</taxon>
        <taxon>Papilionidae</taxon>
        <taxon>Papilioninae</taxon>
        <taxon>Iphiclides</taxon>
    </lineage>
</organism>